<sequence length="144" mass="15690">MEIKQIQGYRIVSLITLIVSLAAAYPIVDSENLKIAGFISGALGSFLLGLAAFSVTLRYVCHLFSKINHLGFVRFVSGLVLMLAVVFAWFFAVMKLAVVPAVNGEVNSEFVLPALLGVVNGGSGVLYFYFIWPFKQKFVLVHGS</sequence>
<name>A0ABY5GYI1_9GAMM</name>
<feature type="transmembrane region" description="Helical" evidence="1">
    <location>
        <begin position="34"/>
        <end position="60"/>
    </location>
</feature>
<evidence type="ECO:0008006" key="4">
    <source>
        <dbReference type="Google" id="ProtNLM"/>
    </source>
</evidence>
<feature type="transmembrane region" description="Helical" evidence="1">
    <location>
        <begin position="72"/>
        <end position="98"/>
    </location>
</feature>
<protein>
    <recommendedName>
        <fullName evidence="4">GtrA-like protein</fullName>
    </recommendedName>
</protein>
<evidence type="ECO:0000256" key="1">
    <source>
        <dbReference type="SAM" id="Phobius"/>
    </source>
</evidence>
<organism evidence="2 3">
    <name type="scientific">Amphritea atlantica</name>
    <dbReference type="NCBI Taxonomy" id="355243"/>
    <lineage>
        <taxon>Bacteria</taxon>
        <taxon>Pseudomonadati</taxon>
        <taxon>Pseudomonadota</taxon>
        <taxon>Gammaproteobacteria</taxon>
        <taxon>Oceanospirillales</taxon>
        <taxon>Oceanospirillaceae</taxon>
        <taxon>Amphritea</taxon>
    </lineage>
</organism>
<reference evidence="2" key="1">
    <citation type="submission" date="2021-04" db="EMBL/GenBank/DDBJ databases">
        <title>Oceanospirillales bacteria with DddD are important DMSP degraders in coastal seawater.</title>
        <authorList>
            <person name="Liu J."/>
        </authorList>
    </citation>
    <scope>NUCLEOTIDE SEQUENCE</scope>
    <source>
        <strain evidence="2">GY6</strain>
    </source>
</reference>
<dbReference type="EMBL" id="CP073344">
    <property type="protein sequence ID" value="UTW04616.1"/>
    <property type="molecule type" value="Genomic_DNA"/>
</dbReference>
<gene>
    <name evidence="2" type="ORF">KDX31_06320</name>
</gene>
<proteinExistence type="predicted"/>
<evidence type="ECO:0000313" key="3">
    <source>
        <dbReference type="Proteomes" id="UP001059950"/>
    </source>
</evidence>
<feature type="transmembrane region" description="Helical" evidence="1">
    <location>
        <begin position="9"/>
        <end position="28"/>
    </location>
</feature>
<feature type="transmembrane region" description="Helical" evidence="1">
    <location>
        <begin position="110"/>
        <end position="132"/>
    </location>
</feature>
<keyword evidence="3" id="KW-1185">Reference proteome</keyword>
<dbReference type="Proteomes" id="UP001059950">
    <property type="component" value="Chromosome"/>
</dbReference>
<keyword evidence="1" id="KW-0812">Transmembrane</keyword>
<accession>A0ABY5GYI1</accession>
<keyword evidence="1" id="KW-1133">Transmembrane helix</keyword>
<keyword evidence="1" id="KW-0472">Membrane</keyword>
<evidence type="ECO:0000313" key="2">
    <source>
        <dbReference type="EMBL" id="UTW04616.1"/>
    </source>
</evidence>